<dbReference type="Pfam" id="PF00069">
    <property type="entry name" value="Pkinase"/>
    <property type="match status" value="1"/>
</dbReference>
<reference evidence="2 3" key="1">
    <citation type="journal article" date="2020" name="Mol. Plant">
        <title>The Chromosome-Based Rubber Tree Genome Provides New Insights into Spurge Genome Evolution and Rubber Biosynthesis.</title>
        <authorList>
            <person name="Liu J."/>
            <person name="Shi C."/>
            <person name="Shi C.C."/>
            <person name="Li W."/>
            <person name="Zhang Q.J."/>
            <person name="Zhang Y."/>
            <person name="Li K."/>
            <person name="Lu H.F."/>
            <person name="Shi C."/>
            <person name="Zhu S.T."/>
            <person name="Xiao Z.Y."/>
            <person name="Nan H."/>
            <person name="Yue Y."/>
            <person name="Zhu X.G."/>
            <person name="Wu Y."/>
            <person name="Hong X.N."/>
            <person name="Fan G.Y."/>
            <person name="Tong Y."/>
            <person name="Zhang D."/>
            <person name="Mao C.L."/>
            <person name="Liu Y.L."/>
            <person name="Hao S.J."/>
            <person name="Liu W.Q."/>
            <person name="Lv M.Q."/>
            <person name="Zhang H.B."/>
            <person name="Liu Y."/>
            <person name="Hu-Tang G.R."/>
            <person name="Wang J.P."/>
            <person name="Wang J.H."/>
            <person name="Sun Y.H."/>
            <person name="Ni S.B."/>
            <person name="Chen W.B."/>
            <person name="Zhang X.C."/>
            <person name="Jiao Y.N."/>
            <person name="Eichler E.E."/>
            <person name="Li G.H."/>
            <person name="Liu X."/>
            <person name="Gao L.Z."/>
        </authorList>
    </citation>
    <scope>NUCLEOTIDE SEQUENCE [LARGE SCALE GENOMIC DNA]</scope>
    <source>
        <strain evidence="3">cv. GT1</strain>
        <tissue evidence="2">Leaf</tissue>
    </source>
</reference>
<accession>A0A6A6NCV7</accession>
<evidence type="ECO:0000259" key="1">
    <source>
        <dbReference type="PROSITE" id="PS50011"/>
    </source>
</evidence>
<name>A0A6A6NCV7_HEVBR</name>
<dbReference type="AlphaFoldDB" id="A0A6A6NCV7"/>
<dbReference type="GO" id="GO:0007165">
    <property type="term" value="P:signal transduction"/>
    <property type="evidence" value="ECO:0007669"/>
    <property type="project" value="TreeGrafter"/>
</dbReference>
<proteinExistence type="predicted"/>
<organism evidence="2 3">
    <name type="scientific">Hevea brasiliensis</name>
    <name type="common">Para rubber tree</name>
    <name type="synonym">Siphonia brasiliensis</name>
    <dbReference type="NCBI Taxonomy" id="3981"/>
    <lineage>
        <taxon>Eukaryota</taxon>
        <taxon>Viridiplantae</taxon>
        <taxon>Streptophyta</taxon>
        <taxon>Embryophyta</taxon>
        <taxon>Tracheophyta</taxon>
        <taxon>Spermatophyta</taxon>
        <taxon>Magnoliopsida</taxon>
        <taxon>eudicotyledons</taxon>
        <taxon>Gunneridae</taxon>
        <taxon>Pentapetalae</taxon>
        <taxon>rosids</taxon>
        <taxon>fabids</taxon>
        <taxon>Malpighiales</taxon>
        <taxon>Euphorbiaceae</taxon>
        <taxon>Crotonoideae</taxon>
        <taxon>Micrandreae</taxon>
        <taxon>Hevea</taxon>
    </lineage>
</organism>
<gene>
    <name evidence="2" type="ORF">GH714_013187</name>
</gene>
<dbReference type="SUPFAM" id="SSF56112">
    <property type="entry name" value="Protein kinase-like (PK-like)"/>
    <property type="match status" value="1"/>
</dbReference>
<protein>
    <recommendedName>
        <fullName evidence="1">Protein kinase domain-containing protein</fullName>
    </recommendedName>
</protein>
<dbReference type="Gene3D" id="1.10.510.10">
    <property type="entry name" value="Transferase(Phosphotransferase) domain 1"/>
    <property type="match status" value="1"/>
</dbReference>
<dbReference type="GO" id="GO:0005524">
    <property type="term" value="F:ATP binding"/>
    <property type="evidence" value="ECO:0007669"/>
    <property type="project" value="InterPro"/>
</dbReference>
<dbReference type="PANTHER" id="PTHR48011">
    <property type="entry name" value="CCR4-NOT TRANSCRIPTIONAL COMPLEX SUBUNIT CAF120-RELATED"/>
    <property type="match status" value="1"/>
</dbReference>
<dbReference type="GO" id="GO:0004672">
    <property type="term" value="F:protein kinase activity"/>
    <property type="evidence" value="ECO:0007669"/>
    <property type="project" value="InterPro"/>
</dbReference>
<sequence length="139" mass="15590">MAVKSAEVSSSSLLQKEKEVFNHLHDCPYILECYGEETTMKMGCYGLPESDVKRLTRSILKGIDYIHSHDYAYSDLKPDNVLLVPSGNGDFVPKIGDFGLAKKVQRTKKRKFDCSITGTAFHMAPKTLVDNIKEFPSDI</sequence>
<evidence type="ECO:0000313" key="3">
    <source>
        <dbReference type="Proteomes" id="UP000467840"/>
    </source>
</evidence>
<keyword evidence="3" id="KW-1185">Reference proteome</keyword>
<evidence type="ECO:0000313" key="2">
    <source>
        <dbReference type="EMBL" id="KAF2322388.1"/>
    </source>
</evidence>
<dbReference type="InterPro" id="IPR052751">
    <property type="entry name" value="Plant_MAPKKK"/>
</dbReference>
<dbReference type="InterPro" id="IPR000719">
    <property type="entry name" value="Prot_kinase_dom"/>
</dbReference>
<dbReference type="InterPro" id="IPR011009">
    <property type="entry name" value="Kinase-like_dom_sf"/>
</dbReference>
<dbReference type="PANTHER" id="PTHR48011:SF94">
    <property type="entry name" value="PROTEIN KINASE DOMAIN-CONTAINING PROTEIN"/>
    <property type="match status" value="1"/>
</dbReference>
<dbReference type="PROSITE" id="PS50011">
    <property type="entry name" value="PROTEIN_KINASE_DOM"/>
    <property type="match status" value="1"/>
</dbReference>
<dbReference type="EMBL" id="JAAGAX010000002">
    <property type="protein sequence ID" value="KAF2322388.1"/>
    <property type="molecule type" value="Genomic_DNA"/>
</dbReference>
<comment type="caution">
    <text evidence="2">The sequence shown here is derived from an EMBL/GenBank/DDBJ whole genome shotgun (WGS) entry which is preliminary data.</text>
</comment>
<dbReference type="Proteomes" id="UP000467840">
    <property type="component" value="Chromosome 11"/>
</dbReference>
<dbReference type="InterPro" id="IPR008271">
    <property type="entry name" value="Ser/Thr_kinase_AS"/>
</dbReference>
<feature type="domain" description="Protein kinase" evidence="1">
    <location>
        <begin position="1"/>
        <end position="139"/>
    </location>
</feature>
<dbReference type="PROSITE" id="PS00108">
    <property type="entry name" value="PROTEIN_KINASE_ST"/>
    <property type="match status" value="1"/>
</dbReference>